<name>A0A2A2AIY7_9BURK</name>
<comment type="caution">
    <text evidence="3">The sequence shown here is derived from an EMBL/GenBank/DDBJ whole genome shotgun (WGS) entry which is preliminary data.</text>
</comment>
<protein>
    <submittedName>
        <fullName evidence="3">Thioesterase</fullName>
    </submittedName>
</protein>
<sequence>MTNEEMKAYLQSIIAQTPFAAHLQAEVVSIEPGKVELSVPIVPERTSQHHGFVHGAVIGFVADSACAWAAGAVAGDVVTSEYKLNLLAPAIGERLIGVSSVIKASSRTVVTQAEVFAERGNERKLVAFALATIAKVDGK</sequence>
<gene>
    <name evidence="3" type="ORF">CK625_05220</name>
</gene>
<dbReference type="InterPro" id="IPR029069">
    <property type="entry name" value="HotDog_dom_sf"/>
</dbReference>
<dbReference type="EMBL" id="NSJB01000002">
    <property type="protein sequence ID" value="PAT37672.1"/>
    <property type="molecule type" value="Genomic_DNA"/>
</dbReference>
<dbReference type="CDD" id="cd03443">
    <property type="entry name" value="PaaI_thioesterase"/>
    <property type="match status" value="1"/>
</dbReference>
<dbReference type="Pfam" id="PF03061">
    <property type="entry name" value="4HBT"/>
    <property type="match status" value="1"/>
</dbReference>
<feature type="domain" description="Thioesterase" evidence="2">
    <location>
        <begin position="50"/>
        <end position="122"/>
    </location>
</feature>
<evidence type="ECO:0000256" key="1">
    <source>
        <dbReference type="ARBA" id="ARBA00022801"/>
    </source>
</evidence>
<evidence type="ECO:0000313" key="4">
    <source>
        <dbReference type="Proteomes" id="UP000218054"/>
    </source>
</evidence>
<proteinExistence type="predicted"/>
<dbReference type="AlphaFoldDB" id="A0A2A2AIY7"/>
<accession>A0A2A2AIY7</accession>
<dbReference type="RefSeq" id="WP_095539241.1">
    <property type="nucleotide sequence ID" value="NZ_NSJB01000002.1"/>
</dbReference>
<dbReference type="GO" id="GO:0016289">
    <property type="term" value="F:acyl-CoA hydrolase activity"/>
    <property type="evidence" value="ECO:0007669"/>
    <property type="project" value="UniProtKB-ARBA"/>
</dbReference>
<keyword evidence="1" id="KW-0378">Hydrolase</keyword>
<organism evidence="3 4">
    <name type="scientific">Vandammella animalimorsus</name>
    <dbReference type="NCBI Taxonomy" id="2029117"/>
    <lineage>
        <taxon>Bacteria</taxon>
        <taxon>Pseudomonadati</taxon>
        <taxon>Pseudomonadota</taxon>
        <taxon>Betaproteobacteria</taxon>
        <taxon>Burkholderiales</taxon>
        <taxon>Comamonadaceae</taxon>
        <taxon>Vandammella</taxon>
    </lineage>
</organism>
<dbReference type="Gene3D" id="3.10.129.10">
    <property type="entry name" value="Hotdog Thioesterase"/>
    <property type="match status" value="1"/>
</dbReference>
<evidence type="ECO:0000259" key="2">
    <source>
        <dbReference type="Pfam" id="PF03061"/>
    </source>
</evidence>
<dbReference type="InterPro" id="IPR006683">
    <property type="entry name" value="Thioestr_dom"/>
</dbReference>
<dbReference type="SUPFAM" id="SSF54637">
    <property type="entry name" value="Thioesterase/thiol ester dehydrase-isomerase"/>
    <property type="match status" value="1"/>
</dbReference>
<keyword evidence="4" id="KW-1185">Reference proteome</keyword>
<dbReference type="InterPro" id="IPR003736">
    <property type="entry name" value="PAAI_dom"/>
</dbReference>
<evidence type="ECO:0000313" key="3">
    <source>
        <dbReference type="EMBL" id="PAT37672.1"/>
    </source>
</evidence>
<dbReference type="NCBIfam" id="TIGR00369">
    <property type="entry name" value="unchar_dom_1"/>
    <property type="match status" value="1"/>
</dbReference>
<reference evidence="3 4" key="1">
    <citation type="submission" date="2017-08" db="EMBL/GenBank/DDBJ databases">
        <title>WGS of Clinical strains of the CDC Group NO-1 linked to zoonotic infections in humans.</title>
        <authorList>
            <person name="Bernier A.-M."/>
            <person name="Bernard K."/>
        </authorList>
    </citation>
    <scope>NUCLEOTIDE SEQUENCE [LARGE SCALE GENOMIC DNA]</scope>
    <source>
        <strain evidence="3 4">NML00-0135</strain>
    </source>
</reference>
<dbReference type="Proteomes" id="UP000218054">
    <property type="component" value="Unassembled WGS sequence"/>
</dbReference>